<name>A0A6G4WU74_9ACTN</name>
<dbReference type="EMBL" id="JAAKZZ010000064">
    <property type="protein sequence ID" value="NGO68553.1"/>
    <property type="molecule type" value="Genomic_DNA"/>
</dbReference>
<comment type="caution">
    <text evidence="1">The sequence shown here is derived from an EMBL/GenBank/DDBJ whole genome shotgun (WGS) entry which is preliminary data.</text>
</comment>
<gene>
    <name evidence="1" type="ORF">G5C65_09340</name>
</gene>
<dbReference type="Proteomes" id="UP000477722">
    <property type="component" value="Unassembled WGS sequence"/>
</dbReference>
<proteinExistence type="predicted"/>
<evidence type="ECO:0000313" key="2">
    <source>
        <dbReference type="Proteomes" id="UP000477722"/>
    </source>
</evidence>
<organism evidence="1 2">
    <name type="scientific">Streptomyces boncukensis</name>
    <dbReference type="NCBI Taxonomy" id="2711219"/>
    <lineage>
        <taxon>Bacteria</taxon>
        <taxon>Bacillati</taxon>
        <taxon>Actinomycetota</taxon>
        <taxon>Actinomycetes</taxon>
        <taxon>Kitasatosporales</taxon>
        <taxon>Streptomycetaceae</taxon>
        <taxon>Streptomyces</taxon>
    </lineage>
</organism>
<evidence type="ECO:0000313" key="1">
    <source>
        <dbReference type="EMBL" id="NGO68553.1"/>
    </source>
</evidence>
<sequence length="63" mass="6741">MREVDALARFAPTEHEFAVTTAARQSARGELTMRELIDGGRPVGGVGFRLFDVGVVSAIALHS</sequence>
<protein>
    <submittedName>
        <fullName evidence="1">Uncharacterized protein</fullName>
    </submittedName>
</protein>
<dbReference type="AlphaFoldDB" id="A0A6G4WU74"/>
<keyword evidence="2" id="KW-1185">Reference proteome</keyword>
<accession>A0A6G4WU74</accession>
<reference evidence="1 2" key="1">
    <citation type="submission" date="2020-02" db="EMBL/GenBank/DDBJ databases">
        <title>Whole-genome analyses of novel actinobacteria.</title>
        <authorList>
            <person name="Sahin N."/>
            <person name="Tatar D."/>
        </authorList>
    </citation>
    <scope>NUCLEOTIDE SEQUENCE [LARGE SCALE GENOMIC DNA]</scope>
    <source>
        <strain evidence="1 2">SB3404</strain>
    </source>
</reference>